<organism evidence="2 3">
    <name type="scientific">Microvirga subterranea</name>
    <dbReference type="NCBI Taxonomy" id="186651"/>
    <lineage>
        <taxon>Bacteria</taxon>
        <taxon>Pseudomonadati</taxon>
        <taxon>Pseudomonadota</taxon>
        <taxon>Alphaproteobacteria</taxon>
        <taxon>Hyphomicrobiales</taxon>
        <taxon>Methylobacteriaceae</taxon>
        <taxon>Microvirga</taxon>
    </lineage>
</organism>
<evidence type="ECO:0000313" key="2">
    <source>
        <dbReference type="EMBL" id="RDI59459.1"/>
    </source>
</evidence>
<name>A0A370HLS9_9HYPH</name>
<comment type="caution">
    <text evidence="2">The sequence shown here is derived from an EMBL/GenBank/DDBJ whole genome shotgun (WGS) entry which is preliminary data.</text>
</comment>
<accession>A0A370HLS9</accession>
<dbReference type="InterPro" id="IPR011990">
    <property type="entry name" value="TPR-like_helical_dom_sf"/>
</dbReference>
<dbReference type="EMBL" id="QQBB01000004">
    <property type="protein sequence ID" value="RDI59459.1"/>
    <property type="molecule type" value="Genomic_DNA"/>
</dbReference>
<feature type="repeat" description="TPR" evidence="1">
    <location>
        <begin position="60"/>
        <end position="93"/>
    </location>
</feature>
<dbReference type="Proteomes" id="UP000254925">
    <property type="component" value="Unassembled WGS sequence"/>
</dbReference>
<dbReference type="SUPFAM" id="SSF48452">
    <property type="entry name" value="TPR-like"/>
    <property type="match status" value="1"/>
</dbReference>
<dbReference type="Pfam" id="PF13428">
    <property type="entry name" value="TPR_14"/>
    <property type="match status" value="1"/>
</dbReference>
<sequence>MWTGVMRQMGTIEKTLATPLLLVSLLLLPACQTGEDGLLSSWSNTTPEIDLPDSVEAYPDAEVLAVAKAQFARGNYGHAARYYERAVEVAPNNGEAWLGLAASYDRVRRFDLADRAYREAGRYLGNRPEYYNNIGYSFLLRGEPAKARANFLKAQELDPASATINNNLDMLRDGAARARAG</sequence>
<protein>
    <submittedName>
        <fullName evidence="2">Tetratricopeptide repeat protein</fullName>
    </submittedName>
</protein>
<reference evidence="2 3" key="1">
    <citation type="submission" date="2018-07" db="EMBL/GenBank/DDBJ databases">
        <title>Genomic Encyclopedia of Type Strains, Phase IV (KMG-IV): sequencing the most valuable type-strain genomes for metagenomic binning, comparative biology and taxonomic classification.</title>
        <authorList>
            <person name="Goeker M."/>
        </authorList>
    </citation>
    <scope>NUCLEOTIDE SEQUENCE [LARGE SCALE GENOMIC DNA]</scope>
    <source>
        <strain evidence="2 3">DSM 14364</strain>
    </source>
</reference>
<dbReference type="Gene3D" id="1.25.40.10">
    <property type="entry name" value="Tetratricopeptide repeat domain"/>
    <property type="match status" value="1"/>
</dbReference>
<dbReference type="SMART" id="SM00028">
    <property type="entry name" value="TPR"/>
    <property type="match status" value="3"/>
</dbReference>
<dbReference type="Pfam" id="PF13181">
    <property type="entry name" value="TPR_8"/>
    <property type="match status" value="1"/>
</dbReference>
<evidence type="ECO:0000313" key="3">
    <source>
        <dbReference type="Proteomes" id="UP000254925"/>
    </source>
</evidence>
<dbReference type="AlphaFoldDB" id="A0A370HLS9"/>
<evidence type="ECO:0000256" key="1">
    <source>
        <dbReference type="PROSITE-ProRule" id="PRU00339"/>
    </source>
</evidence>
<keyword evidence="3" id="KW-1185">Reference proteome</keyword>
<keyword evidence="1" id="KW-0802">TPR repeat</keyword>
<gene>
    <name evidence="2" type="ORF">DES45_104374</name>
</gene>
<feature type="repeat" description="TPR" evidence="1">
    <location>
        <begin position="128"/>
        <end position="161"/>
    </location>
</feature>
<proteinExistence type="predicted"/>
<dbReference type="PROSITE" id="PS50005">
    <property type="entry name" value="TPR"/>
    <property type="match status" value="2"/>
</dbReference>
<dbReference type="InterPro" id="IPR019734">
    <property type="entry name" value="TPR_rpt"/>
</dbReference>